<evidence type="ECO:0000313" key="2">
    <source>
        <dbReference type="WBParaSite" id="nRc.2.0.1.t29014-RA"/>
    </source>
</evidence>
<dbReference type="WBParaSite" id="nRc.2.0.1.t29014-RA">
    <property type="protein sequence ID" value="nRc.2.0.1.t29014-RA"/>
    <property type="gene ID" value="nRc.2.0.1.g29014"/>
</dbReference>
<sequence length="101" mass="11730">MGMYHWRVDSGRPGKKNEINPAAYCKEKNVTMKSPSDNFIHISELCHKQKLRIELPIQTATRMTARAPKTCDTPKMMEKHRKLCCSSTKSYLSITRDIPRY</sequence>
<reference evidence="2" key="1">
    <citation type="submission" date="2022-11" db="UniProtKB">
        <authorList>
            <consortium name="WormBaseParasite"/>
        </authorList>
    </citation>
    <scope>IDENTIFICATION</scope>
</reference>
<organism evidence="1 2">
    <name type="scientific">Romanomermis culicivorax</name>
    <name type="common">Nematode worm</name>
    <dbReference type="NCBI Taxonomy" id="13658"/>
    <lineage>
        <taxon>Eukaryota</taxon>
        <taxon>Metazoa</taxon>
        <taxon>Ecdysozoa</taxon>
        <taxon>Nematoda</taxon>
        <taxon>Enoplea</taxon>
        <taxon>Dorylaimia</taxon>
        <taxon>Mermithida</taxon>
        <taxon>Mermithoidea</taxon>
        <taxon>Mermithidae</taxon>
        <taxon>Romanomermis</taxon>
    </lineage>
</organism>
<name>A0A915JSG1_ROMCU</name>
<dbReference type="AlphaFoldDB" id="A0A915JSG1"/>
<keyword evidence="1" id="KW-1185">Reference proteome</keyword>
<accession>A0A915JSG1</accession>
<protein>
    <submittedName>
        <fullName evidence="2">Uncharacterized protein</fullName>
    </submittedName>
</protein>
<evidence type="ECO:0000313" key="1">
    <source>
        <dbReference type="Proteomes" id="UP000887565"/>
    </source>
</evidence>
<proteinExistence type="predicted"/>
<dbReference type="Proteomes" id="UP000887565">
    <property type="component" value="Unplaced"/>
</dbReference>